<dbReference type="Proteomes" id="UP001642409">
    <property type="component" value="Unassembled WGS sequence"/>
</dbReference>
<proteinExistence type="predicted"/>
<name>A0AA86N5K6_9EUKA</name>
<feature type="region of interest" description="Disordered" evidence="1">
    <location>
        <begin position="155"/>
        <end position="368"/>
    </location>
</feature>
<feature type="signal peptide" evidence="2">
    <location>
        <begin position="1"/>
        <end position="16"/>
    </location>
</feature>
<evidence type="ECO:0000256" key="2">
    <source>
        <dbReference type="SAM" id="SignalP"/>
    </source>
</evidence>
<feature type="compositionally biased region" description="Polar residues" evidence="1">
    <location>
        <begin position="357"/>
        <end position="368"/>
    </location>
</feature>
<feature type="compositionally biased region" description="Basic and acidic residues" evidence="1">
    <location>
        <begin position="155"/>
        <end position="195"/>
    </location>
</feature>
<feature type="chain" id="PRO_5041679251" evidence="2">
    <location>
        <begin position="17"/>
        <end position="368"/>
    </location>
</feature>
<keyword evidence="2" id="KW-0732">Signal</keyword>
<feature type="compositionally biased region" description="Polar residues" evidence="1">
    <location>
        <begin position="326"/>
        <end position="343"/>
    </location>
</feature>
<reference evidence="3" key="1">
    <citation type="submission" date="2023-06" db="EMBL/GenBank/DDBJ databases">
        <authorList>
            <person name="Kurt Z."/>
        </authorList>
    </citation>
    <scope>NUCLEOTIDE SEQUENCE</scope>
</reference>
<feature type="compositionally biased region" description="Polar residues" evidence="1">
    <location>
        <begin position="298"/>
        <end position="314"/>
    </location>
</feature>
<sequence>MEILLLILKVLIIVNTLKLKLKNIYQLVVVNALISLYEQVQRQVQIQVNDTKIVTKFNLLYINVHHLFAPKFLINNAQTLSIFSIHYVLYFQFQISSTSPCNILYYKSEQYIYSFHFLETAQTDFIETFESKTWALAESEQYIYIYKTRKDFKKSQKAEPTKNIEEKAPDNTKPKDAQKQKEKKPPVQKSQDQKTTKKPQSSAKSPQKETQKKKEDKQPVLEKPVKSQPKDGQNEQNTIADAKQENKPILTKAQKKKLQMEYQKQFIQKQRAKEDTNAPKPQEKVNLPPAIYPEIRNLQKQINQEGTQAPNQVDETMHQRQPPPSNANTTEQPHVQAEGNNEQKGTEREPVSKKQVSESGETGPLTTQ</sequence>
<dbReference type="AlphaFoldDB" id="A0AA86N5K6"/>
<evidence type="ECO:0000313" key="5">
    <source>
        <dbReference type="Proteomes" id="UP001642409"/>
    </source>
</evidence>
<evidence type="ECO:0000313" key="4">
    <source>
        <dbReference type="EMBL" id="CAL6105978.1"/>
    </source>
</evidence>
<protein>
    <submittedName>
        <fullName evidence="3">Histone-lysine N-methyltransferase 2A-like isoform X2</fullName>
    </submittedName>
    <submittedName>
        <fullName evidence="4">Histone-lysine_N-methyltransferase 2A-like isoform X2</fullName>
    </submittedName>
</protein>
<organism evidence="3">
    <name type="scientific">Hexamita inflata</name>
    <dbReference type="NCBI Taxonomy" id="28002"/>
    <lineage>
        <taxon>Eukaryota</taxon>
        <taxon>Metamonada</taxon>
        <taxon>Diplomonadida</taxon>
        <taxon>Hexamitidae</taxon>
        <taxon>Hexamitinae</taxon>
        <taxon>Hexamita</taxon>
    </lineage>
</organism>
<dbReference type="EMBL" id="CAXDID020000604">
    <property type="protein sequence ID" value="CAL6105978.1"/>
    <property type="molecule type" value="Genomic_DNA"/>
</dbReference>
<evidence type="ECO:0000256" key="1">
    <source>
        <dbReference type="SAM" id="MobiDB-lite"/>
    </source>
</evidence>
<evidence type="ECO:0000313" key="3">
    <source>
        <dbReference type="EMBL" id="CAI9913354.1"/>
    </source>
</evidence>
<feature type="compositionally biased region" description="Basic and acidic residues" evidence="1">
    <location>
        <begin position="271"/>
        <end position="283"/>
    </location>
</feature>
<feature type="compositionally biased region" description="Basic and acidic residues" evidence="1">
    <location>
        <begin position="344"/>
        <end position="356"/>
    </location>
</feature>
<comment type="caution">
    <text evidence="3">The sequence shown here is derived from an EMBL/GenBank/DDBJ whole genome shotgun (WGS) entry which is preliminary data.</text>
</comment>
<feature type="compositionally biased region" description="Basic and acidic residues" evidence="1">
    <location>
        <begin position="206"/>
        <end position="233"/>
    </location>
</feature>
<dbReference type="EMBL" id="CATOUU010000023">
    <property type="protein sequence ID" value="CAI9913354.1"/>
    <property type="molecule type" value="Genomic_DNA"/>
</dbReference>
<gene>
    <name evidence="4" type="ORF">HINF_LOCUS73521</name>
    <name evidence="3" type="ORF">HINF_LOCUS999</name>
</gene>
<accession>A0AA86N5K6</accession>
<keyword evidence="5" id="KW-1185">Reference proteome</keyword>
<reference evidence="4 5" key="2">
    <citation type="submission" date="2024-07" db="EMBL/GenBank/DDBJ databases">
        <authorList>
            <person name="Akdeniz Z."/>
        </authorList>
    </citation>
    <scope>NUCLEOTIDE SEQUENCE [LARGE SCALE GENOMIC DNA]</scope>
</reference>